<organism evidence="1 2">
    <name type="scientific">Nocardia vulneris</name>
    <dbReference type="NCBI Taxonomy" id="1141657"/>
    <lineage>
        <taxon>Bacteria</taxon>
        <taxon>Bacillati</taxon>
        <taxon>Actinomycetota</taxon>
        <taxon>Actinomycetes</taxon>
        <taxon>Mycobacteriales</taxon>
        <taxon>Nocardiaceae</taxon>
        <taxon>Nocardia</taxon>
    </lineage>
</organism>
<evidence type="ECO:0000313" key="2">
    <source>
        <dbReference type="Proteomes" id="UP000031364"/>
    </source>
</evidence>
<evidence type="ECO:0000313" key="1">
    <source>
        <dbReference type="EMBL" id="KIA60320.1"/>
    </source>
</evidence>
<accession>A0ABR4Z4R4</accession>
<keyword evidence="2" id="KW-1185">Reference proteome</keyword>
<sequence>MVGRLMENELAQELAAAARRHGGAIAGIVGGAARKASWEVLDLMAEGRELVGAALRARAEELRRRDRLR</sequence>
<proteinExistence type="predicted"/>
<gene>
    <name evidence="1" type="ORF">FG87_37870</name>
</gene>
<comment type="caution">
    <text evidence="1">The sequence shown here is derived from an EMBL/GenBank/DDBJ whole genome shotgun (WGS) entry which is preliminary data.</text>
</comment>
<dbReference type="Proteomes" id="UP000031364">
    <property type="component" value="Unassembled WGS sequence"/>
</dbReference>
<name>A0ABR4Z4R4_9NOCA</name>
<protein>
    <submittedName>
        <fullName evidence="1">Uncharacterized protein</fullName>
    </submittedName>
</protein>
<reference evidence="1 2" key="1">
    <citation type="journal article" date="2014" name="Int. J. Syst. Evol. Microbiol.">
        <title>Nocardia vulneris sp. nov., isolated from wounds of human patients in North America.</title>
        <authorList>
            <person name="Lasker B.A."/>
            <person name="Bell M."/>
            <person name="Klenk H.P."/>
            <person name="Sproer C."/>
            <person name="Schumann C."/>
            <person name="Schumann P."/>
            <person name="Brown J.M."/>
        </authorList>
    </citation>
    <scope>NUCLEOTIDE SEQUENCE [LARGE SCALE GENOMIC DNA]</scope>
    <source>
        <strain evidence="1 2">W9851</strain>
    </source>
</reference>
<dbReference type="EMBL" id="JNFP01000073">
    <property type="protein sequence ID" value="KIA60320.1"/>
    <property type="molecule type" value="Genomic_DNA"/>
</dbReference>